<dbReference type="Proteomes" id="UP001164963">
    <property type="component" value="Chromosome"/>
</dbReference>
<protein>
    <submittedName>
        <fullName evidence="1">Uncharacterized protein</fullName>
    </submittedName>
</protein>
<dbReference type="RefSeq" id="WP_265538396.1">
    <property type="nucleotide sequence ID" value="NZ_CP098740.1"/>
</dbReference>
<evidence type="ECO:0000313" key="2">
    <source>
        <dbReference type="Proteomes" id="UP001164963"/>
    </source>
</evidence>
<organism evidence="1 2">
    <name type="scientific">Streptomyces drozdowiczii</name>
    <dbReference type="NCBI Taxonomy" id="202862"/>
    <lineage>
        <taxon>Bacteria</taxon>
        <taxon>Bacillati</taxon>
        <taxon>Actinomycetota</taxon>
        <taxon>Actinomycetes</taxon>
        <taxon>Kitasatosporales</taxon>
        <taxon>Streptomycetaceae</taxon>
        <taxon>Streptomyces</taxon>
    </lineage>
</organism>
<evidence type="ECO:0000313" key="1">
    <source>
        <dbReference type="EMBL" id="UZK52760.1"/>
    </source>
</evidence>
<keyword evidence="2" id="KW-1185">Reference proteome</keyword>
<name>A0ABY6PKK6_9ACTN</name>
<accession>A0ABY6PKK6</accession>
<proteinExistence type="predicted"/>
<gene>
    <name evidence="1" type="ORF">NEH16_00315</name>
</gene>
<sequence>MAEQKSYTLPDGRVWRTMDAVDRLDVTHGAHRGRIVQAVVPSRATQFRLVCTCAPGASEICRDGRKVTWCPSLNSARDL</sequence>
<dbReference type="EMBL" id="CP098740">
    <property type="protein sequence ID" value="UZK52760.1"/>
    <property type="molecule type" value="Genomic_DNA"/>
</dbReference>
<reference evidence="1" key="1">
    <citation type="journal article" date="2022" name="Front. Microbiol.">
        <title>Mirubactin C rescues the lethal effect of cell wall biosynthesis mutations in Bacillus subtilis.</title>
        <authorList>
            <person name="Kepplinger B."/>
            <person name="Wen X."/>
            <person name="Tyler A.R."/>
            <person name="Kim B.Y."/>
            <person name="Brown J."/>
            <person name="Banks P."/>
            <person name="Dashti Y."/>
            <person name="Mackenzie E.S."/>
            <person name="Wills C."/>
            <person name="Kawai Y."/>
            <person name="Waldron K.J."/>
            <person name="Allenby N.E.E."/>
            <person name="Wu L.J."/>
            <person name="Hall M.J."/>
            <person name="Errington J."/>
        </authorList>
    </citation>
    <scope>NUCLEOTIDE SEQUENCE</scope>
    <source>
        <strain evidence="1">MDA8-470</strain>
    </source>
</reference>